<dbReference type="Proteomes" id="UP000762676">
    <property type="component" value="Unassembled WGS sequence"/>
</dbReference>
<keyword evidence="1" id="KW-0472">Membrane</keyword>
<comment type="caution">
    <text evidence="2">The sequence shown here is derived from an EMBL/GenBank/DDBJ whole genome shotgun (WGS) entry which is preliminary data.</text>
</comment>
<sequence length="89" mass="9606">PLHGAQLYEVVLIKPNILIRWVCSQTNVPIRENLFVQVWINSLDSQAAAVAVIVVVVVVVVIVVVVLVVVIVVVVVVVIIFSVVAVVIC</sequence>
<accession>A0AAV4GZL8</accession>
<organism evidence="2 3">
    <name type="scientific">Elysia marginata</name>
    <dbReference type="NCBI Taxonomy" id="1093978"/>
    <lineage>
        <taxon>Eukaryota</taxon>
        <taxon>Metazoa</taxon>
        <taxon>Spiralia</taxon>
        <taxon>Lophotrochozoa</taxon>
        <taxon>Mollusca</taxon>
        <taxon>Gastropoda</taxon>
        <taxon>Heterobranchia</taxon>
        <taxon>Euthyneura</taxon>
        <taxon>Panpulmonata</taxon>
        <taxon>Sacoglossa</taxon>
        <taxon>Placobranchoidea</taxon>
        <taxon>Plakobranchidae</taxon>
        <taxon>Elysia</taxon>
    </lineage>
</organism>
<keyword evidence="1" id="KW-0812">Transmembrane</keyword>
<name>A0AAV4GZL8_9GAST</name>
<proteinExistence type="predicted"/>
<feature type="non-terminal residue" evidence="2">
    <location>
        <position position="1"/>
    </location>
</feature>
<evidence type="ECO:0000313" key="2">
    <source>
        <dbReference type="EMBL" id="GFR90746.1"/>
    </source>
</evidence>
<keyword evidence="1" id="KW-1133">Transmembrane helix</keyword>
<reference evidence="2 3" key="1">
    <citation type="journal article" date="2021" name="Elife">
        <title>Chloroplast acquisition without the gene transfer in kleptoplastic sea slugs, Plakobranchus ocellatus.</title>
        <authorList>
            <person name="Maeda T."/>
            <person name="Takahashi S."/>
            <person name="Yoshida T."/>
            <person name="Shimamura S."/>
            <person name="Takaki Y."/>
            <person name="Nagai Y."/>
            <person name="Toyoda A."/>
            <person name="Suzuki Y."/>
            <person name="Arimoto A."/>
            <person name="Ishii H."/>
            <person name="Satoh N."/>
            <person name="Nishiyama T."/>
            <person name="Hasebe M."/>
            <person name="Maruyama T."/>
            <person name="Minagawa J."/>
            <person name="Obokata J."/>
            <person name="Shigenobu S."/>
        </authorList>
    </citation>
    <scope>NUCLEOTIDE SEQUENCE [LARGE SCALE GENOMIC DNA]</scope>
</reference>
<dbReference type="AlphaFoldDB" id="A0AAV4GZL8"/>
<gene>
    <name evidence="2" type="ORF">ElyMa_004311600</name>
</gene>
<dbReference type="EMBL" id="BMAT01008689">
    <property type="protein sequence ID" value="GFR90746.1"/>
    <property type="molecule type" value="Genomic_DNA"/>
</dbReference>
<keyword evidence="3" id="KW-1185">Reference proteome</keyword>
<evidence type="ECO:0000313" key="3">
    <source>
        <dbReference type="Proteomes" id="UP000762676"/>
    </source>
</evidence>
<feature type="transmembrane region" description="Helical" evidence="1">
    <location>
        <begin position="48"/>
        <end position="81"/>
    </location>
</feature>
<evidence type="ECO:0000256" key="1">
    <source>
        <dbReference type="SAM" id="Phobius"/>
    </source>
</evidence>
<protein>
    <submittedName>
        <fullName evidence="2">Uncharacterized protein</fullName>
    </submittedName>
</protein>